<dbReference type="GO" id="GO:0005886">
    <property type="term" value="C:plasma membrane"/>
    <property type="evidence" value="ECO:0007669"/>
    <property type="project" value="TreeGrafter"/>
</dbReference>
<sequence>MRASSILLSVARAACPDQCSCEGTVVDCTGAQIQYISDLDFPSDVSEINLSGSSLSALRSFDFNGDNGAFVNLDSVIFDNSSIDFIDDSAFAYLPSLKSASFAGSSVSYVSKKAFYNCDALEDADFSDSNLKYLDGHFLIYADSLKTLNVDGSVECDCVNNWMKLSDFDDRISGYDCEINLEDASKCAPKAVLPEYEFTFEEGQPATAICFIVGSDIMTIDVQNGGNYRGQRINFHTVGTENHDEYTCTANALNHESVQNFFTINVISSEEINENTVENSSAEEIGGNTENEVAEEVDEIIEENQEDQSENIEITSEILSTERPTELEVISEEITGDDEPSNEVTNDEKYENSWENINTNTACLFGILCDEGSSEGSSEGSGSDGSGDFEEFSSAQTLSLLSASPASLVLILLIACLL</sequence>
<evidence type="ECO:0000313" key="4">
    <source>
        <dbReference type="EMBL" id="CBY31949.1"/>
    </source>
</evidence>
<reference evidence="4" key="1">
    <citation type="journal article" date="2010" name="Science">
        <title>Plasticity of animal genome architecture unmasked by rapid evolution of a pelagic tunicate.</title>
        <authorList>
            <person name="Denoeud F."/>
            <person name="Henriet S."/>
            <person name="Mungpakdee S."/>
            <person name="Aury J.M."/>
            <person name="Da Silva C."/>
            <person name="Brinkmann H."/>
            <person name="Mikhaleva J."/>
            <person name="Olsen L.C."/>
            <person name="Jubin C."/>
            <person name="Canestro C."/>
            <person name="Bouquet J.M."/>
            <person name="Danks G."/>
            <person name="Poulain J."/>
            <person name="Campsteijn C."/>
            <person name="Adamski M."/>
            <person name="Cross I."/>
            <person name="Yadetie F."/>
            <person name="Muffato M."/>
            <person name="Louis A."/>
            <person name="Butcher S."/>
            <person name="Tsagkogeorga G."/>
            <person name="Konrad A."/>
            <person name="Singh S."/>
            <person name="Jensen M.F."/>
            <person name="Cong E.H."/>
            <person name="Eikeseth-Otteraa H."/>
            <person name="Noel B."/>
            <person name="Anthouard V."/>
            <person name="Porcel B.M."/>
            <person name="Kachouri-Lafond R."/>
            <person name="Nishino A."/>
            <person name="Ugolini M."/>
            <person name="Chourrout P."/>
            <person name="Nishida H."/>
            <person name="Aasland R."/>
            <person name="Huzurbazar S."/>
            <person name="Westhof E."/>
            <person name="Delsuc F."/>
            <person name="Lehrach H."/>
            <person name="Reinhardt R."/>
            <person name="Weissenbach J."/>
            <person name="Roy S.W."/>
            <person name="Artiguenave F."/>
            <person name="Postlethwait J.H."/>
            <person name="Manak J.R."/>
            <person name="Thompson E.M."/>
            <person name="Jaillon O."/>
            <person name="Du Pasquier L."/>
            <person name="Boudinot P."/>
            <person name="Liberles D.A."/>
            <person name="Volff J.N."/>
            <person name="Philippe H."/>
            <person name="Lenhard B."/>
            <person name="Roest Crollius H."/>
            <person name="Wincker P."/>
            <person name="Chourrout D."/>
        </authorList>
    </citation>
    <scope>NUCLEOTIDE SEQUENCE [LARGE SCALE GENOMIC DNA]</scope>
</reference>
<dbReference type="InterPro" id="IPR050541">
    <property type="entry name" value="LRR_TM_domain-containing"/>
</dbReference>
<dbReference type="AlphaFoldDB" id="E4Y8J9"/>
<dbReference type="PANTHER" id="PTHR24369:SF210">
    <property type="entry name" value="CHAOPTIN-RELATED"/>
    <property type="match status" value="1"/>
</dbReference>
<dbReference type="InterPro" id="IPR032675">
    <property type="entry name" value="LRR_dom_sf"/>
</dbReference>
<protein>
    <recommendedName>
        <fullName evidence="5">LRRNT domain-containing protein</fullName>
    </recommendedName>
</protein>
<keyword evidence="2" id="KW-0732">Signal</keyword>
<evidence type="ECO:0008006" key="5">
    <source>
        <dbReference type="Google" id="ProtNLM"/>
    </source>
</evidence>
<name>E4Y8J9_OIKDI</name>
<dbReference type="InterPro" id="IPR026906">
    <property type="entry name" value="LRR_5"/>
</dbReference>
<dbReference type="EMBL" id="FN654323">
    <property type="protein sequence ID" value="CBY31949.1"/>
    <property type="molecule type" value="Genomic_DNA"/>
</dbReference>
<proteinExistence type="predicted"/>
<keyword evidence="3" id="KW-0677">Repeat</keyword>
<accession>E4Y8J9</accession>
<dbReference type="Pfam" id="PF13306">
    <property type="entry name" value="LRR_5"/>
    <property type="match status" value="1"/>
</dbReference>
<keyword evidence="1" id="KW-0433">Leucine-rich repeat</keyword>
<gene>
    <name evidence="4" type="ORF">GSOID_T00029172001</name>
</gene>
<evidence type="ECO:0000256" key="1">
    <source>
        <dbReference type="ARBA" id="ARBA00022614"/>
    </source>
</evidence>
<dbReference type="Proteomes" id="UP000011014">
    <property type="component" value="Unassembled WGS sequence"/>
</dbReference>
<dbReference type="SUPFAM" id="SSF52058">
    <property type="entry name" value="L domain-like"/>
    <property type="match status" value="1"/>
</dbReference>
<dbReference type="Gene3D" id="3.80.10.10">
    <property type="entry name" value="Ribonuclease Inhibitor"/>
    <property type="match status" value="1"/>
</dbReference>
<evidence type="ECO:0000256" key="2">
    <source>
        <dbReference type="ARBA" id="ARBA00022729"/>
    </source>
</evidence>
<dbReference type="PANTHER" id="PTHR24369">
    <property type="entry name" value="ANTIGEN BSP, PUTATIVE-RELATED"/>
    <property type="match status" value="1"/>
</dbReference>
<organism evidence="4">
    <name type="scientific">Oikopleura dioica</name>
    <name type="common">Tunicate</name>
    <dbReference type="NCBI Taxonomy" id="34765"/>
    <lineage>
        <taxon>Eukaryota</taxon>
        <taxon>Metazoa</taxon>
        <taxon>Chordata</taxon>
        <taxon>Tunicata</taxon>
        <taxon>Appendicularia</taxon>
        <taxon>Copelata</taxon>
        <taxon>Oikopleuridae</taxon>
        <taxon>Oikopleura</taxon>
    </lineage>
</organism>
<evidence type="ECO:0000256" key="3">
    <source>
        <dbReference type="ARBA" id="ARBA00022737"/>
    </source>
</evidence>